<dbReference type="InterPro" id="IPR050204">
    <property type="entry name" value="AraC_XylS_family_regulators"/>
</dbReference>
<name>A0A9D1YUL8_9MICO</name>
<accession>A0A9D1YUL8</accession>
<dbReference type="PANTHER" id="PTHR46796:SF13">
    <property type="entry name" value="HTH-TYPE TRANSCRIPTIONAL ACTIVATOR RHAS"/>
    <property type="match status" value="1"/>
</dbReference>
<dbReference type="PROSITE" id="PS01124">
    <property type="entry name" value="HTH_ARAC_FAMILY_2"/>
    <property type="match status" value="1"/>
</dbReference>
<evidence type="ECO:0000259" key="4">
    <source>
        <dbReference type="PROSITE" id="PS01124"/>
    </source>
</evidence>
<evidence type="ECO:0000256" key="3">
    <source>
        <dbReference type="ARBA" id="ARBA00023163"/>
    </source>
</evidence>
<dbReference type="AlphaFoldDB" id="A0A9D1YUL8"/>
<protein>
    <submittedName>
        <fullName evidence="5">Helix-turn-helix domain-containing protein</fullName>
    </submittedName>
</protein>
<dbReference type="Proteomes" id="UP000824005">
    <property type="component" value="Unassembled WGS sequence"/>
</dbReference>
<feature type="domain" description="HTH araC/xylS-type" evidence="4">
    <location>
        <begin position="1"/>
        <end position="83"/>
    </location>
</feature>
<dbReference type="PANTHER" id="PTHR46796">
    <property type="entry name" value="HTH-TYPE TRANSCRIPTIONAL ACTIVATOR RHAS-RELATED"/>
    <property type="match status" value="1"/>
</dbReference>
<dbReference type="InterPro" id="IPR018060">
    <property type="entry name" value="HTH_AraC"/>
</dbReference>
<organism evidence="5 6">
    <name type="scientific">Candidatus Agrococcus pullicola</name>
    <dbReference type="NCBI Taxonomy" id="2838429"/>
    <lineage>
        <taxon>Bacteria</taxon>
        <taxon>Bacillati</taxon>
        <taxon>Actinomycetota</taxon>
        <taxon>Actinomycetes</taxon>
        <taxon>Micrococcales</taxon>
        <taxon>Microbacteriaceae</taxon>
        <taxon>Agrococcus</taxon>
    </lineage>
</organism>
<sequence>MLCENLSVSASTMYRAFRRGVGLSPKQYIRVIRYRAFTDNLLEEASGRPAAFVAALSGYADQPHAAREFSRFTGMSAREFRNTHDGIAKLMARSE</sequence>
<keyword evidence="1" id="KW-0805">Transcription regulation</keyword>
<keyword evidence="2" id="KW-0238">DNA-binding</keyword>
<reference evidence="5" key="1">
    <citation type="journal article" date="2021" name="PeerJ">
        <title>Extensive microbial diversity within the chicken gut microbiome revealed by metagenomics and culture.</title>
        <authorList>
            <person name="Gilroy R."/>
            <person name="Ravi A."/>
            <person name="Getino M."/>
            <person name="Pursley I."/>
            <person name="Horton D.L."/>
            <person name="Alikhan N.F."/>
            <person name="Baker D."/>
            <person name="Gharbi K."/>
            <person name="Hall N."/>
            <person name="Watson M."/>
            <person name="Adriaenssens E.M."/>
            <person name="Foster-Nyarko E."/>
            <person name="Jarju S."/>
            <person name="Secka A."/>
            <person name="Antonio M."/>
            <person name="Oren A."/>
            <person name="Chaudhuri R.R."/>
            <person name="La Ragione R."/>
            <person name="Hildebrand F."/>
            <person name="Pallen M.J."/>
        </authorList>
    </citation>
    <scope>NUCLEOTIDE SEQUENCE</scope>
    <source>
        <strain evidence="5">ChiGjej1B1-98</strain>
    </source>
</reference>
<dbReference type="GO" id="GO:0043565">
    <property type="term" value="F:sequence-specific DNA binding"/>
    <property type="evidence" value="ECO:0007669"/>
    <property type="project" value="InterPro"/>
</dbReference>
<proteinExistence type="predicted"/>
<dbReference type="Gene3D" id="1.10.10.60">
    <property type="entry name" value="Homeodomain-like"/>
    <property type="match status" value="1"/>
</dbReference>
<reference evidence="5" key="2">
    <citation type="submission" date="2021-04" db="EMBL/GenBank/DDBJ databases">
        <authorList>
            <person name="Gilroy R."/>
        </authorList>
    </citation>
    <scope>NUCLEOTIDE SEQUENCE</scope>
    <source>
        <strain evidence="5">ChiGjej1B1-98</strain>
    </source>
</reference>
<dbReference type="Pfam" id="PF12833">
    <property type="entry name" value="HTH_18"/>
    <property type="match status" value="1"/>
</dbReference>
<gene>
    <name evidence="5" type="ORF">H9830_06845</name>
</gene>
<comment type="caution">
    <text evidence="5">The sequence shown here is derived from an EMBL/GenBank/DDBJ whole genome shotgun (WGS) entry which is preliminary data.</text>
</comment>
<dbReference type="GO" id="GO:0003700">
    <property type="term" value="F:DNA-binding transcription factor activity"/>
    <property type="evidence" value="ECO:0007669"/>
    <property type="project" value="InterPro"/>
</dbReference>
<keyword evidence="3" id="KW-0804">Transcription</keyword>
<evidence type="ECO:0000256" key="2">
    <source>
        <dbReference type="ARBA" id="ARBA00023125"/>
    </source>
</evidence>
<evidence type="ECO:0000313" key="6">
    <source>
        <dbReference type="Proteomes" id="UP000824005"/>
    </source>
</evidence>
<dbReference type="EMBL" id="DXDC01000201">
    <property type="protein sequence ID" value="HIY65978.1"/>
    <property type="molecule type" value="Genomic_DNA"/>
</dbReference>
<evidence type="ECO:0000313" key="5">
    <source>
        <dbReference type="EMBL" id="HIY65978.1"/>
    </source>
</evidence>
<dbReference type="SMART" id="SM00342">
    <property type="entry name" value="HTH_ARAC"/>
    <property type="match status" value="1"/>
</dbReference>
<evidence type="ECO:0000256" key="1">
    <source>
        <dbReference type="ARBA" id="ARBA00023015"/>
    </source>
</evidence>